<protein>
    <submittedName>
        <fullName evidence="1">Uncharacterized protein</fullName>
    </submittedName>
</protein>
<dbReference type="AlphaFoldDB" id="J9GLN0"/>
<comment type="caution">
    <text evidence="1">The sequence shown here is derived from an EMBL/GenBank/DDBJ whole genome shotgun (WGS) entry which is preliminary data.</text>
</comment>
<sequence length="40" mass="4351">MELSVLSSLLSVPQTNTGRIQAILLLQQADRQSVWNPVSG</sequence>
<name>J9GLN0_9ZZZZ</name>
<dbReference type="EMBL" id="AMCI01002312">
    <property type="protein sequence ID" value="EJX03073.1"/>
    <property type="molecule type" value="Genomic_DNA"/>
</dbReference>
<proteinExistence type="predicted"/>
<gene>
    <name evidence="1" type="ORF">EVA_08820</name>
</gene>
<evidence type="ECO:0000313" key="1">
    <source>
        <dbReference type="EMBL" id="EJX03073.1"/>
    </source>
</evidence>
<accession>J9GLN0</accession>
<reference evidence="1" key="1">
    <citation type="journal article" date="2012" name="PLoS ONE">
        <title>Gene sets for utilization of primary and secondary nutrition supplies in the distal gut of endangered iberian lynx.</title>
        <authorList>
            <person name="Alcaide M."/>
            <person name="Messina E."/>
            <person name="Richter M."/>
            <person name="Bargiela R."/>
            <person name="Peplies J."/>
            <person name="Huws S.A."/>
            <person name="Newbold C.J."/>
            <person name="Golyshin P.N."/>
            <person name="Simon M.A."/>
            <person name="Lopez G."/>
            <person name="Yakimov M.M."/>
            <person name="Ferrer M."/>
        </authorList>
    </citation>
    <scope>NUCLEOTIDE SEQUENCE</scope>
</reference>
<organism evidence="1">
    <name type="scientific">gut metagenome</name>
    <dbReference type="NCBI Taxonomy" id="749906"/>
    <lineage>
        <taxon>unclassified sequences</taxon>
        <taxon>metagenomes</taxon>
        <taxon>organismal metagenomes</taxon>
    </lineage>
</organism>